<feature type="compositionally biased region" description="Polar residues" evidence="1">
    <location>
        <begin position="55"/>
        <end position="85"/>
    </location>
</feature>
<feature type="compositionally biased region" description="Acidic residues" evidence="1">
    <location>
        <begin position="154"/>
        <end position="178"/>
    </location>
</feature>
<keyword evidence="3" id="KW-1185">Reference proteome</keyword>
<name>A0A448WFY5_9PLAT</name>
<feature type="non-terminal residue" evidence="2">
    <location>
        <position position="307"/>
    </location>
</feature>
<evidence type="ECO:0000313" key="2">
    <source>
        <dbReference type="EMBL" id="VEL10840.1"/>
    </source>
</evidence>
<dbReference type="Proteomes" id="UP000784294">
    <property type="component" value="Unassembled WGS sequence"/>
</dbReference>
<evidence type="ECO:0000313" key="3">
    <source>
        <dbReference type="Proteomes" id="UP000784294"/>
    </source>
</evidence>
<gene>
    <name evidence="2" type="ORF">PXEA_LOCUS4280</name>
</gene>
<organism evidence="2 3">
    <name type="scientific">Protopolystoma xenopodis</name>
    <dbReference type="NCBI Taxonomy" id="117903"/>
    <lineage>
        <taxon>Eukaryota</taxon>
        <taxon>Metazoa</taxon>
        <taxon>Spiralia</taxon>
        <taxon>Lophotrochozoa</taxon>
        <taxon>Platyhelminthes</taxon>
        <taxon>Monogenea</taxon>
        <taxon>Polyopisthocotylea</taxon>
        <taxon>Polystomatidea</taxon>
        <taxon>Polystomatidae</taxon>
        <taxon>Protopolystoma</taxon>
    </lineage>
</organism>
<dbReference type="EMBL" id="CAAALY010010077">
    <property type="protein sequence ID" value="VEL10840.1"/>
    <property type="molecule type" value="Genomic_DNA"/>
</dbReference>
<feature type="region of interest" description="Disordered" evidence="1">
    <location>
        <begin position="55"/>
        <end position="210"/>
    </location>
</feature>
<reference evidence="2" key="1">
    <citation type="submission" date="2018-11" db="EMBL/GenBank/DDBJ databases">
        <authorList>
            <consortium name="Pathogen Informatics"/>
        </authorList>
    </citation>
    <scope>NUCLEOTIDE SEQUENCE</scope>
</reference>
<sequence>VHIHPHFAIDQSAFDRIDVEIAAYLSQLGVSLPNLTGQQPPAISSAQPVNLTTAITTSPTHSSSNAVFRPQTSSSSRATGSTQTARARKRRSPDVLIGNSQGNRGVGDASGQGESSSESEITLPTTIANTGSCLSNKRHRLEQPRKSGTKASEDDAELAGEEEGEVEEEEVCNGEDETEDHHTTLNFRSGRSPCNTRRRKRGRPRSTPCELPGTTRHKTWCTELCPFLASLAWRDRICCSHCPSPFDRRIRLDPIPDLPHGPLDPFRIFLVDRFHSVPVLVFFLLQALFLKPLEARTLTSLNRAPRF</sequence>
<evidence type="ECO:0000256" key="1">
    <source>
        <dbReference type="SAM" id="MobiDB-lite"/>
    </source>
</evidence>
<accession>A0A448WFY5</accession>
<feature type="compositionally biased region" description="Polar residues" evidence="1">
    <location>
        <begin position="122"/>
        <end position="135"/>
    </location>
</feature>
<feature type="compositionally biased region" description="Polar residues" evidence="1">
    <location>
        <begin position="184"/>
        <end position="195"/>
    </location>
</feature>
<proteinExistence type="predicted"/>
<comment type="caution">
    <text evidence="2">The sequence shown here is derived from an EMBL/GenBank/DDBJ whole genome shotgun (WGS) entry which is preliminary data.</text>
</comment>
<protein>
    <submittedName>
        <fullName evidence="2">Uncharacterized protein</fullName>
    </submittedName>
</protein>
<dbReference type="AlphaFoldDB" id="A0A448WFY5"/>